<proteinExistence type="predicted"/>
<dbReference type="AlphaFoldDB" id="A0A8S1SZE6"/>
<reference evidence="1" key="1">
    <citation type="submission" date="2021-01" db="EMBL/GenBank/DDBJ databases">
        <authorList>
            <consortium name="Genoscope - CEA"/>
            <person name="William W."/>
        </authorList>
    </citation>
    <scope>NUCLEOTIDE SEQUENCE</scope>
</reference>
<organism evidence="1 2">
    <name type="scientific">Paramecium octaurelia</name>
    <dbReference type="NCBI Taxonomy" id="43137"/>
    <lineage>
        <taxon>Eukaryota</taxon>
        <taxon>Sar</taxon>
        <taxon>Alveolata</taxon>
        <taxon>Ciliophora</taxon>
        <taxon>Intramacronucleata</taxon>
        <taxon>Oligohymenophorea</taxon>
        <taxon>Peniculida</taxon>
        <taxon>Parameciidae</taxon>
        <taxon>Paramecium</taxon>
    </lineage>
</organism>
<gene>
    <name evidence="1" type="ORF">POCTA_138.1.T0190203</name>
</gene>
<protein>
    <submittedName>
        <fullName evidence="1">Uncharacterized protein</fullName>
    </submittedName>
</protein>
<dbReference type="Proteomes" id="UP000683925">
    <property type="component" value="Unassembled WGS sequence"/>
</dbReference>
<keyword evidence="2" id="KW-1185">Reference proteome</keyword>
<accession>A0A8S1SZE6</accession>
<comment type="caution">
    <text evidence="1">The sequence shown here is derived from an EMBL/GenBank/DDBJ whole genome shotgun (WGS) entry which is preliminary data.</text>
</comment>
<name>A0A8S1SZE6_PAROT</name>
<evidence type="ECO:0000313" key="1">
    <source>
        <dbReference type="EMBL" id="CAD8146981.1"/>
    </source>
</evidence>
<sequence length="175" mass="21046">MEYIWNQSIIRHHLDVDNDIEVNPINKNLFKTQKAINNSKVNYFTCQFKLNIVIQWKNINNWLTEKQKKPTGKQFIVIQLSFYCRSLFDTGLPNTENFQKLHLATQERNTQLGNFKFITERDVQQQKEIIFSVLTPQLIRRLNKVIICIQKYDENQRCFHCYYIVQNQVKISFLI</sequence>
<evidence type="ECO:0000313" key="2">
    <source>
        <dbReference type="Proteomes" id="UP000683925"/>
    </source>
</evidence>
<dbReference type="EMBL" id="CAJJDP010000019">
    <property type="protein sequence ID" value="CAD8146981.1"/>
    <property type="molecule type" value="Genomic_DNA"/>
</dbReference>